<feature type="transmembrane region" description="Helical" evidence="6">
    <location>
        <begin position="1758"/>
        <end position="1780"/>
    </location>
</feature>
<evidence type="ECO:0000256" key="7">
    <source>
        <dbReference type="SAM" id="MobiDB-lite"/>
    </source>
</evidence>
<feature type="transmembrane region" description="Helical" evidence="6">
    <location>
        <begin position="376"/>
        <end position="393"/>
    </location>
</feature>
<feature type="compositionally biased region" description="Basic and acidic residues" evidence="7">
    <location>
        <begin position="1"/>
        <end position="28"/>
    </location>
</feature>
<feature type="transmembrane region" description="Helical" evidence="6">
    <location>
        <begin position="1539"/>
        <end position="1559"/>
    </location>
</feature>
<feature type="transmembrane region" description="Helical" evidence="6">
    <location>
        <begin position="1129"/>
        <end position="1150"/>
    </location>
</feature>
<feature type="transmembrane region" description="Helical" evidence="6">
    <location>
        <begin position="1188"/>
        <end position="1210"/>
    </location>
</feature>
<dbReference type="InterPro" id="IPR002528">
    <property type="entry name" value="MATE_fam"/>
</dbReference>
<feature type="transmembrane region" description="Helical" evidence="6">
    <location>
        <begin position="1010"/>
        <end position="1029"/>
    </location>
</feature>
<feature type="transmembrane region" description="Helical" evidence="6">
    <location>
        <begin position="836"/>
        <end position="857"/>
    </location>
</feature>
<keyword evidence="9" id="KW-1185">Reference proteome</keyword>
<evidence type="ECO:0000256" key="1">
    <source>
        <dbReference type="ARBA" id="ARBA00004141"/>
    </source>
</evidence>
<dbReference type="GO" id="GO:1990961">
    <property type="term" value="P:xenobiotic detoxification by transmembrane export across the plasma membrane"/>
    <property type="evidence" value="ECO:0007669"/>
    <property type="project" value="InterPro"/>
</dbReference>
<gene>
    <name evidence="8" type="ORF">J0S82_008358</name>
</gene>
<feature type="transmembrane region" description="Helical" evidence="6">
    <location>
        <begin position="1395"/>
        <end position="1417"/>
    </location>
</feature>
<feature type="transmembrane region" description="Helical" evidence="6">
    <location>
        <begin position="1699"/>
        <end position="1720"/>
    </location>
</feature>
<sequence length="1884" mass="203337">RGHHRREQEPEREDLGARHAARAERGRGGPETAGGRGTRESAGRRAARGLRRAGRQDEDGGEVVASPGRRCERVQVPARSGRGRGGADLLDLAAPPPAGDCSPLLPPSAPVLAVSHRLGAAGAEQGAGSPPPHPLAVGVPPLPRCSPGAPAGCRRQVLPPAARLSLEGRRAPSAAFRAPKPSPWWGGARQFRALAALPRCLSSGEDKTLMEPPGAADPPGAAECPAAADLGSPGRQDAPSRSSCLQRLRSALPTDLRLELAKIAGPAFLTEFMIFLIGIVSSIFCGHLGMVELDSVMLAFSFVTVTGISVGTGLVRACDTLMSQSFGARNHRRVGVILQRGVLILALCCFPCWAIFINTEHILLLLKQDPEVSRLAQNYVMIFIPGLPAAFLFQLLMRYLQNQGIILPQVVTVIAVNVINAGMNYLLLHVLDFRVSGSAWANTISQYSLCVLLLLYIWRRKLYVDTWGGWSRDCLQEWGSFIRLCSWCALNGLINVIELGAQGIINTLSFTTYTVPTGLGVAARVRVGHALDAGNVVQARQTCVTIYLCACVCGLIVGVTLTALKDVIGFVFTSDKGIVSLVSQVIPILAPVCLIDALSGTGSGVLRGTGQQKMGAILNAISFFAFGYPIGLSLMFAAELGIIGFWSGMFICVFFKFLFYLVFICKINWNRVAEKAHVRPGLKSTEETMPTPAERPMLEEEPINGVTLTDNIRPEYQTNQLMGVEDNSQHGLSTKEEVLTVRQLIFQRGIALAAAVAVLLAGILIRSFGVPGCCCPMKSGCRTFSAGILLTDLHLEVTQVVKIAAPVFLIEFMIFLIGIVSSIFCGHLGMVELDAVMLAFSFVTVTGISVGIGLFSACDTLMSQSFGARNHRRVGVILQRGVLILALCCFPCWAIFINTEHILLLLKQDPEVSRLAQNYVMIFIPGLPAAFLFQLLMRYLQNQGIILPQVVTVIAVNVINAGMNYLLLHVLDFRVSGSAWANTISQYSLCVLLLLYIWRRKLYVDTWGGWRVGLLHPVMLMVCIDLWTFEIRIFLAGLINVTELGAQGIINTLSFTTYTVPTGLGVAARVRVGLALDAGNVVQARQTCVTIYLCACVCGLIVGVTLTALKDVIGFVFTSDKGIVSLVSQVIPILAPVCLIDAIVATSDGVLKGTGEQKMGAILNTIGYYMIGIPIGLSLMFAAELGIIGFWSGMFICDFFQSLFYLVFIYKINWNRVAEKAQVQAGLSGVEETMPNPTELSMLKEEGISGVTLTDNISPENQTNQLMGMEDNSQHGLSIKEEVLTVMEPPGAEAPPGAAAPPGPAEPLRTDRRDPRADECPSAAAALESPGRQDAPTCGSCLRRIRGALPTDLRLEVTELVKIAGPVFLTELMIFLIGVISSIFCGHLGKVELDAVMLAMSFVTVTGISAGIGLSSACDTLMSQSFGARNHRRVGVILQRGVLILALCCFPCWAIFINTEHILLLLKQDPEVSRLAQNYVMIFIPGLPAAFLFQLLMRYLQNQGIILPQVVTVIAVNVINAGMNYLLLHVLDFRVSGSAWANTISQYSLCVLLLLYIWRRKLYVDTWGGWSRDCLQEWGSFIRLAVPSMLMVCIESWAFEIGIFLAGLINVTELGAQGIINTLSFSSYTVPIGLGVAASVRVGHALGAGNAVQARQTCVTIYLCACVCGLILGVIITALKDVIGFVFTSDKGIVSLVSQVIPIFALLCLIDALVGTGSGVLRGTGQQNMGAILNAIGYYMIGFPIGLSLMFAAELGIIGFWSGMFICVFFQSLFYLVFIYKINWNRVAEKAQVRAGLKRTEESMPTPAELPSLEKEVTNGVILPDSFRPEDQTTQLMGMEDNSQHGLSTIGEVLTVRQLIFHRGIALAAAVAVLLAGILIRVFI</sequence>
<comment type="caution">
    <text evidence="8">The sequence shown here is derived from an EMBL/GenBank/DDBJ whole genome shotgun (WGS) entry which is preliminary data.</text>
</comment>
<feature type="transmembrane region" description="Helical" evidence="6">
    <location>
        <begin position="919"/>
        <end position="940"/>
    </location>
</feature>
<accession>A0A8J5ZDY1</accession>
<feature type="region of interest" description="Disordered" evidence="7">
    <location>
        <begin position="206"/>
        <end position="241"/>
    </location>
</feature>
<feature type="transmembrane region" description="Helical" evidence="6">
    <location>
        <begin position="1162"/>
        <end position="1182"/>
    </location>
</feature>
<comment type="similarity">
    <text evidence="2 6">Belongs to the multi antimicrobial extrusion (MATE) (TC 2.A.66.1) family.</text>
</comment>
<proteinExistence type="inferred from homology"/>
<organism evidence="8 9">
    <name type="scientific">Galemys pyrenaicus</name>
    <name type="common">Iberian desman</name>
    <name type="synonym">Pyrenean desman</name>
    <dbReference type="NCBI Taxonomy" id="202257"/>
    <lineage>
        <taxon>Eukaryota</taxon>
        <taxon>Metazoa</taxon>
        <taxon>Chordata</taxon>
        <taxon>Craniata</taxon>
        <taxon>Vertebrata</taxon>
        <taxon>Euteleostomi</taxon>
        <taxon>Mammalia</taxon>
        <taxon>Eutheria</taxon>
        <taxon>Laurasiatheria</taxon>
        <taxon>Eulipotyphla</taxon>
        <taxon>Talpidae</taxon>
        <taxon>Galemys</taxon>
    </lineage>
</organism>
<dbReference type="Pfam" id="PF01554">
    <property type="entry name" value="MatE"/>
    <property type="match status" value="6"/>
</dbReference>
<feature type="transmembrane region" description="Helical" evidence="6">
    <location>
        <begin position="1505"/>
        <end position="1527"/>
    </location>
</feature>
<dbReference type="GO" id="GO:0042910">
    <property type="term" value="F:xenobiotic transmembrane transporter activity"/>
    <property type="evidence" value="ECO:0007669"/>
    <property type="project" value="InterPro"/>
</dbReference>
<dbReference type="InterPro" id="IPR045069">
    <property type="entry name" value="MATE_euk"/>
</dbReference>
<evidence type="ECO:0000256" key="3">
    <source>
        <dbReference type="ARBA" id="ARBA00022692"/>
    </source>
</evidence>
<feature type="transmembrane region" description="Helical" evidence="6">
    <location>
        <begin position="1732"/>
        <end position="1752"/>
    </location>
</feature>
<dbReference type="GO" id="GO:0015297">
    <property type="term" value="F:antiporter activity"/>
    <property type="evidence" value="ECO:0007669"/>
    <property type="project" value="InterPro"/>
</dbReference>
<feature type="transmembrane region" description="Helical" evidence="6">
    <location>
        <begin position="544"/>
        <end position="564"/>
    </location>
</feature>
<keyword evidence="5 6" id="KW-0472">Membrane</keyword>
<dbReference type="EMBL" id="JAGFMF010012281">
    <property type="protein sequence ID" value="KAG8504836.1"/>
    <property type="molecule type" value="Genomic_DNA"/>
</dbReference>
<feature type="transmembrane region" description="Helical" evidence="6">
    <location>
        <begin position="803"/>
        <end position="824"/>
    </location>
</feature>
<feature type="transmembrane region" description="Helical" evidence="6">
    <location>
        <begin position="1437"/>
        <end position="1456"/>
    </location>
</feature>
<keyword evidence="3 6" id="KW-0812">Transmembrane</keyword>
<evidence type="ECO:0000313" key="9">
    <source>
        <dbReference type="Proteomes" id="UP000700334"/>
    </source>
</evidence>
<feature type="transmembrane region" description="Helical" evidence="6">
    <location>
        <begin position="643"/>
        <end position="665"/>
    </location>
</feature>
<name>A0A8J5ZDY1_GALPY</name>
<feature type="transmembrane region" description="Helical" evidence="6">
    <location>
        <begin position="1363"/>
        <end position="1389"/>
    </location>
</feature>
<feature type="transmembrane region" description="Helical" evidence="6">
    <location>
        <begin position="617"/>
        <end position="637"/>
    </location>
</feature>
<feature type="transmembrane region" description="Helical" evidence="6">
    <location>
        <begin position="1580"/>
        <end position="1608"/>
    </location>
</feature>
<feature type="transmembrane region" description="Helical" evidence="6">
    <location>
        <begin position="439"/>
        <end position="458"/>
    </location>
</feature>
<feature type="transmembrane region" description="Helical" evidence="6">
    <location>
        <begin position="979"/>
        <end position="998"/>
    </location>
</feature>
<feature type="transmembrane region" description="Helical" evidence="6">
    <location>
        <begin position="296"/>
        <end position="315"/>
    </location>
</feature>
<feature type="transmembrane region" description="Helical" evidence="6">
    <location>
        <begin position="1659"/>
        <end position="1679"/>
    </location>
</feature>
<keyword evidence="4 6" id="KW-1133">Transmembrane helix</keyword>
<evidence type="ECO:0000256" key="6">
    <source>
        <dbReference type="RuleBase" id="RU004914"/>
    </source>
</evidence>
<feature type="transmembrane region" description="Helical" evidence="6">
    <location>
        <begin position="267"/>
        <end position="290"/>
    </location>
</feature>
<evidence type="ECO:0000256" key="2">
    <source>
        <dbReference type="ARBA" id="ARBA00010199"/>
    </source>
</evidence>
<dbReference type="GO" id="GO:0016020">
    <property type="term" value="C:membrane"/>
    <property type="evidence" value="ECO:0007669"/>
    <property type="project" value="UniProtKB-SubCell"/>
</dbReference>
<evidence type="ECO:0000313" key="8">
    <source>
        <dbReference type="EMBL" id="KAG8504836.1"/>
    </source>
</evidence>
<evidence type="ECO:0000256" key="4">
    <source>
        <dbReference type="ARBA" id="ARBA00022989"/>
    </source>
</evidence>
<feature type="compositionally biased region" description="Low complexity" evidence="7">
    <location>
        <begin position="211"/>
        <end position="229"/>
    </location>
</feature>
<feature type="transmembrane region" description="Helical" evidence="6">
    <location>
        <begin position="1864"/>
        <end position="1883"/>
    </location>
</feature>
<feature type="region of interest" description="Disordered" evidence="7">
    <location>
        <begin position="1"/>
        <end position="104"/>
    </location>
</feature>
<feature type="compositionally biased region" description="Basic and acidic residues" evidence="7">
    <location>
        <begin position="1308"/>
        <end position="1319"/>
    </location>
</feature>
<dbReference type="NCBIfam" id="TIGR00797">
    <property type="entry name" value="matE"/>
    <property type="match status" value="3"/>
</dbReference>
<feature type="compositionally biased region" description="Pro residues" evidence="7">
    <location>
        <begin position="94"/>
        <end position="104"/>
    </location>
</feature>
<feature type="transmembrane region" description="Helical" evidence="6">
    <location>
        <begin position="584"/>
        <end position="605"/>
    </location>
</feature>
<feature type="transmembrane region" description="Helical" evidence="6">
    <location>
        <begin position="1476"/>
        <end position="1493"/>
    </location>
</feature>
<dbReference type="PANTHER" id="PTHR11206">
    <property type="entry name" value="MULTIDRUG RESISTANCE PROTEIN"/>
    <property type="match status" value="1"/>
</dbReference>
<feature type="transmembrane region" description="Helical" evidence="6">
    <location>
        <begin position="405"/>
        <end position="427"/>
    </location>
</feature>
<protein>
    <recommendedName>
        <fullName evidence="6">Multidrug and toxin extrusion protein</fullName>
    </recommendedName>
</protein>
<dbReference type="Proteomes" id="UP000700334">
    <property type="component" value="Unassembled WGS sequence"/>
</dbReference>
<feature type="non-terminal residue" evidence="8">
    <location>
        <position position="1"/>
    </location>
</feature>
<dbReference type="CDD" id="cd13132">
    <property type="entry name" value="MATE_eukaryotic"/>
    <property type="match status" value="3"/>
</dbReference>
<feature type="transmembrane region" description="Helical" evidence="6">
    <location>
        <begin position="877"/>
        <end position="898"/>
    </location>
</feature>
<dbReference type="OrthoDB" id="2126698at2759"/>
<feature type="region of interest" description="Disordered" evidence="7">
    <location>
        <begin position="1289"/>
        <end position="1336"/>
    </location>
</feature>
<feature type="transmembrane region" description="Helical" evidence="6">
    <location>
        <begin position="946"/>
        <end position="967"/>
    </location>
</feature>
<reference evidence="8" key="1">
    <citation type="journal article" date="2021" name="Evol. Appl.">
        <title>The genome of the Pyrenean desman and the effects of bottlenecks and inbreeding on the genomic landscape of an endangered species.</title>
        <authorList>
            <person name="Escoda L."/>
            <person name="Castresana J."/>
        </authorList>
    </citation>
    <scope>NUCLEOTIDE SEQUENCE</scope>
    <source>
        <strain evidence="8">IBE-C5619</strain>
    </source>
</reference>
<evidence type="ECO:0000256" key="5">
    <source>
        <dbReference type="ARBA" id="ARBA00023136"/>
    </source>
</evidence>
<feature type="transmembrane region" description="Helical" evidence="6">
    <location>
        <begin position="1089"/>
        <end position="1109"/>
    </location>
</feature>
<comment type="subcellular location">
    <subcellularLocation>
        <location evidence="1">Membrane</location>
        <topology evidence="1">Multi-pass membrane protein</topology>
    </subcellularLocation>
</comment>
<feature type="transmembrane region" description="Helical" evidence="6">
    <location>
        <begin position="336"/>
        <end position="356"/>
    </location>
</feature>